<dbReference type="AlphaFoldDB" id="A0A3N6X328"/>
<keyword evidence="4 6" id="KW-1133">Transmembrane helix</keyword>
<dbReference type="InterPro" id="IPR002797">
    <property type="entry name" value="Polysacc_synth"/>
</dbReference>
<keyword evidence="5 6" id="KW-0472">Membrane</keyword>
<protein>
    <submittedName>
        <fullName evidence="7">Polysaccharide biosynthesis protein</fullName>
    </submittedName>
</protein>
<proteinExistence type="predicted"/>
<dbReference type="PANTHER" id="PTHR30250">
    <property type="entry name" value="PST FAMILY PREDICTED COLANIC ACID TRANSPORTER"/>
    <property type="match status" value="1"/>
</dbReference>
<evidence type="ECO:0000256" key="4">
    <source>
        <dbReference type="ARBA" id="ARBA00022989"/>
    </source>
</evidence>
<feature type="transmembrane region" description="Helical" evidence="6">
    <location>
        <begin position="203"/>
        <end position="220"/>
    </location>
</feature>
<feature type="transmembrane region" description="Helical" evidence="6">
    <location>
        <begin position="367"/>
        <end position="389"/>
    </location>
</feature>
<comment type="subcellular location">
    <subcellularLocation>
        <location evidence="1">Cell membrane</location>
        <topology evidence="1">Multi-pass membrane protein</topology>
    </subcellularLocation>
</comment>
<dbReference type="Pfam" id="PF01943">
    <property type="entry name" value="Polysacc_synt"/>
    <property type="match status" value="1"/>
</dbReference>
<accession>A0A3N6X328</accession>
<feature type="transmembrane region" description="Helical" evidence="6">
    <location>
        <begin position="113"/>
        <end position="134"/>
    </location>
</feature>
<keyword evidence="8" id="KW-1185">Reference proteome</keyword>
<evidence type="ECO:0000256" key="5">
    <source>
        <dbReference type="ARBA" id="ARBA00023136"/>
    </source>
</evidence>
<evidence type="ECO:0000256" key="3">
    <source>
        <dbReference type="ARBA" id="ARBA00022692"/>
    </source>
</evidence>
<feature type="transmembrane region" description="Helical" evidence="6">
    <location>
        <begin position="172"/>
        <end position="191"/>
    </location>
</feature>
<dbReference type="PANTHER" id="PTHR30250:SF31">
    <property type="entry name" value="INNER MEMBRANE PROTEIN YGHQ"/>
    <property type="match status" value="1"/>
</dbReference>
<comment type="caution">
    <text evidence="7">The sequence shown here is derived from an EMBL/GenBank/DDBJ whole genome shotgun (WGS) entry which is preliminary data.</text>
</comment>
<keyword evidence="2" id="KW-1003">Cell membrane</keyword>
<keyword evidence="3 6" id="KW-0812">Transmembrane</keyword>
<evidence type="ECO:0000313" key="8">
    <source>
        <dbReference type="Proteomes" id="UP000275225"/>
    </source>
</evidence>
<feature type="transmembrane region" description="Helical" evidence="6">
    <location>
        <begin position="315"/>
        <end position="336"/>
    </location>
</feature>
<feature type="transmembrane region" description="Helical" evidence="6">
    <location>
        <begin position="40"/>
        <end position="63"/>
    </location>
</feature>
<evidence type="ECO:0000313" key="7">
    <source>
        <dbReference type="EMBL" id="RQN08525.1"/>
    </source>
</evidence>
<evidence type="ECO:0000256" key="1">
    <source>
        <dbReference type="ARBA" id="ARBA00004651"/>
    </source>
</evidence>
<sequence>MQLHLRSATLVAAAMMVMNVVTYGFNLVAARMLIPAEFGAVTALLSIILVANVVSLGLQATIARKLSVAPLERRAAIIGAASRVTWSVSAAVGAVVACSTVVMTPLLRLDSPVPVLLCGAMIVPLTVMGAQAGVAQGTERWHKLSAIYLGNGFGRLVGGCTGILLLPSAAGAMLGLAVGAWLPVIAGLGLLRIRGEHDDIRLLLTETAGSAFALLSYFVLSNADALIARNLFDPHDSGLYAAGLILTKATLFLPQFVSVVLFPTLSRDESHRSRMLAAGAVTLLGICVIGGTLVLPQLALALVGGPQYSEISGRLWLFALSGSFLALAHMLVFDALARRSKGATVLIWAALALVVALAYTLDVGITGLVLIVAGCSGGLCVVLLALPLLTERRSAPARTP</sequence>
<dbReference type="InterPro" id="IPR050833">
    <property type="entry name" value="Poly_Biosynth_Transport"/>
</dbReference>
<dbReference type="GO" id="GO:0005886">
    <property type="term" value="C:plasma membrane"/>
    <property type="evidence" value="ECO:0007669"/>
    <property type="project" value="UniProtKB-SubCell"/>
</dbReference>
<feature type="transmembrane region" description="Helical" evidence="6">
    <location>
        <begin position="275"/>
        <end position="295"/>
    </location>
</feature>
<evidence type="ECO:0000256" key="6">
    <source>
        <dbReference type="SAM" id="Phobius"/>
    </source>
</evidence>
<evidence type="ECO:0000256" key="2">
    <source>
        <dbReference type="ARBA" id="ARBA00022475"/>
    </source>
</evidence>
<dbReference type="RefSeq" id="WP_124236347.1">
    <property type="nucleotide sequence ID" value="NZ_JBHUFI010000002.1"/>
</dbReference>
<feature type="transmembrane region" description="Helical" evidence="6">
    <location>
        <begin position="12"/>
        <end position="34"/>
    </location>
</feature>
<feature type="transmembrane region" description="Helical" evidence="6">
    <location>
        <begin position="84"/>
        <end position="107"/>
    </location>
</feature>
<feature type="transmembrane region" description="Helical" evidence="6">
    <location>
        <begin position="240"/>
        <end position="263"/>
    </location>
</feature>
<gene>
    <name evidence="7" type="ORF">EHW97_06475</name>
</gene>
<feature type="transmembrane region" description="Helical" evidence="6">
    <location>
        <begin position="146"/>
        <end position="166"/>
    </location>
</feature>
<name>A0A3N6X328_9ACTN</name>
<dbReference type="OrthoDB" id="5140599at2"/>
<dbReference type="Proteomes" id="UP000275225">
    <property type="component" value="Unassembled WGS sequence"/>
</dbReference>
<reference evidence="7 8" key="1">
    <citation type="submission" date="2018-11" db="EMBL/GenBank/DDBJ databases">
        <authorList>
            <person name="Li F."/>
        </authorList>
    </citation>
    <scope>NUCLEOTIDE SEQUENCE [LARGE SCALE GENOMIC DNA]</scope>
    <source>
        <strain evidence="7 8">YS17T</strain>
    </source>
</reference>
<organism evidence="7 8">
    <name type="scientific">Aeromicrobium camelliae</name>
    <dbReference type="NCBI Taxonomy" id="1538144"/>
    <lineage>
        <taxon>Bacteria</taxon>
        <taxon>Bacillati</taxon>
        <taxon>Actinomycetota</taxon>
        <taxon>Actinomycetes</taxon>
        <taxon>Propionibacteriales</taxon>
        <taxon>Nocardioidaceae</taxon>
        <taxon>Aeromicrobium</taxon>
    </lineage>
</organism>
<dbReference type="EMBL" id="RQJX01000006">
    <property type="protein sequence ID" value="RQN08525.1"/>
    <property type="molecule type" value="Genomic_DNA"/>
</dbReference>
<feature type="transmembrane region" description="Helical" evidence="6">
    <location>
        <begin position="343"/>
        <end position="361"/>
    </location>
</feature>